<comment type="caution">
    <text evidence="1">The sequence shown here is derived from an EMBL/GenBank/DDBJ whole genome shotgun (WGS) entry which is preliminary data.</text>
</comment>
<evidence type="ECO:0000313" key="2">
    <source>
        <dbReference type="Proteomes" id="UP000241899"/>
    </source>
</evidence>
<protein>
    <submittedName>
        <fullName evidence="1">Uncharacterized protein</fullName>
    </submittedName>
</protein>
<dbReference type="AlphaFoldDB" id="A0A2T4J3X4"/>
<name>A0A2T4J3X4_9RHOB</name>
<dbReference type="Proteomes" id="UP000241899">
    <property type="component" value="Unassembled WGS sequence"/>
</dbReference>
<gene>
    <name evidence="1" type="ORF">C5F46_16255</name>
</gene>
<accession>A0A2T4J3X4</accession>
<proteinExistence type="predicted"/>
<reference evidence="1 2" key="1">
    <citation type="submission" date="2018-03" db="EMBL/GenBank/DDBJ databases">
        <title>Rhodobacter veldkampii.</title>
        <authorList>
            <person name="Meyer T.E."/>
            <person name="Miller S."/>
            <person name="Lodha T."/>
            <person name="Gandham S."/>
            <person name="Chintalapati S."/>
            <person name="Chintalapati V.R."/>
        </authorList>
    </citation>
    <scope>NUCLEOTIDE SEQUENCE [LARGE SCALE GENOMIC DNA]</scope>
    <source>
        <strain evidence="1 2">DSM 11550</strain>
    </source>
</reference>
<organism evidence="1 2">
    <name type="scientific">Phaeovulum veldkampii DSM 11550</name>
    <dbReference type="NCBI Taxonomy" id="1185920"/>
    <lineage>
        <taxon>Bacteria</taxon>
        <taxon>Pseudomonadati</taxon>
        <taxon>Pseudomonadota</taxon>
        <taxon>Alphaproteobacteria</taxon>
        <taxon>Rhodobacterales</taxon>
        <taxon>Paracoccaceae</taxon>
        <taxon>Phaeovulum</taxon>
    </lineage>
</organism>
<keyword evidence="2" id="KW-1185">Reference proteome</keyword>
<dbReference type="EMBL" id="PZKF01000133">
    <property type="protein sequence ID" value="PTE12591.1"/>
    <property type="molecule type" value="Genomic_DNA"/>
</dbReference>
<sequence length="97" mass="9967">MCSKGDQVFGAGGDQVARVQQCLQDTVALQVHHLVRPSAACAALASARPADRRSAGEDFEMLISLDPAWVIVAQVPSGGATQTRVNALGAVVIVGSP</sequence>
<evidence type="ECO:0000313" key="1">
    <source>
        <dbReference type="EMBL" id="PTE12591.1"/>
    </source>
</evidence>